<dbReference type="Proteomes" id="UP001281761">
    <property type="component" value="Unassembled WGS sequence"/>
</dbReference>
<gene>
    <name evidence="1" type="ORF">BLNAU_4825</name>
</gene>
<reference evidence="1 2" key="1">
    <citation type="journal article" date="2022" name="bioRxiv">
        <title>Genomics of Preaxostyla Flagellates Illuminates Evolutionary Transitions and the Path Towards Mitochondrial Loss.</title>
        <authorList>
            <person name="Novak L.V.F."/>
            <person name="Treitli S.C."/>
            <person name="Pyrih J."/>
            <person name="Halakuc P."/>
            <person name="Pipaliya S.V."/>
            <person name="Vacek V."/>
            <person name="Brzon O."/>
            <person name="Soukal P."/>
            <person name="Eme L."/>
            <person name="Dacks J.B."/>
            <person name="Karnkowska A."/>
            <person name="Elias M."/>
            <person name="Hampl V."/>
        </authorList>
    </citation>
    <scope>NUCLEOTIDE SEQUENCE [LARGE SCALE GENOMIC DNA]</scope>
    <source>
        <strain evidence="1">NAU3</strain>
        <tissue evidence="1">Gut</tissue>
    </source>
</reference>
<protein>
    <submittedName>
        <fullName evidence="1">Uncharacterized protein</fullName>
    </submittedName>
</protein>
<comment type="caution">
    <text evidence="1">The sequence shown here is derived from an EMBL/GenBank/DDBJ whole genome shotgun (WGS) entry which is preliminary data.</text>
</comment>
<keyword evidence="2" id="KW-1185">Reference proteome</keyword>
<dbReference type="EMBL" id="JARBJD010000024">
    <property type="protein sequence ID" value="KAK2960272.1"/>
    <property type="molecule type" value="Genomic_DNA"/>
</dbReference>
<organism evidence="1 2">
    <name type="scientific">Blattamonas nauphoetae</name>
    <dbReference type="NCBI Taxonomy" id="2049346"/>
    <lineage>
        <taxon>Eukaryota</taxon>
        <taxon>Metamonada</taxon>
        <taxon>Preaxostyla</taxon>
        <taxon>Oxymonadida</taxon>
        <taxon>Blattamonas</taxon>
    </lineage>
</organism>
<evidence type="ECO:0000313" key="1">
    <source>
        <dbReference type="EMBL" id="KAK2960272.1"/>
    </source>
</evidence>
<name>A0ABQ9Y935_9EUKA</name>
<evidence type="ECO:0000313" key="2">
    <source>
        <dbReference type="Proteomes" id="UP001281761"/>
    </source>
</evidence>
<accession>A0ABQ9Y935</accession>
<sequence length="161" mass="18377">MFGEPQQNFTEFDEKAEMTHPTIDSMSELLSDSSVHPRDKVNSFQWNQLPTLLRSHSQSQLHQQREQTSHKEHNNQLLPQLLQELMIFLNKCFDSHTPVPNKRLLHSSLSHLTQSPSSDPLTKRGVVQCLASLEIVDEGPFAVVETSQLCGSTLTTHFRIF</sequence>
<proteinExistence type="predicted"/>